<name>A0AAW4B6M2_VIBAN</name>
<organism evidence="1 2">
    <name type="scientific">Vibrio anguillarum</name>
    <name type="common">Listonella anguillarum</name>
    <dbReference type="NCBI Taxonomy" id="55601"/>
    <lineage>
        <taxon>Bacteria</taxon>
        <taxon>Pseudomonadati</taxon>
        <taxon>Pseudomonadota</taxon>
        <taxon>Gammaproteobacteria</taxon>
        <taxon>Vibrionales</taxon>
        <taxon>Vibrionaceae</taxon>
        <taxon>Vibrio</taxon>
    </lineage>
</organism>
<evidence type="ECO:0000313" key="1">
    <source>
        <dbReference type="EMBL" id="MBF4433260.1"/>
    </source>
</evidence>
<proteinExistence type="predicted"/>
<dbReference type="Proteomes" id="UP000786185">
    <property type="component" value="Unassembled WGS sequence"/>
</dbReference>
<dbReference type="EMBL" id="SCLC01000001">
    <property type="protein sequence ID" value="MBF4433260.1"/>
    <property type="molecule type" value="Genomic_DNA"/>
</dbReference>
<gene>
    <name evidence="1" type="ORF">ERJ77_01870</name>
</gene>
<comment type="caution">
    <text evidence="1">The sequence shown here is derived from an EMBL/GenBank/DDBJ whole genome shotgun (WGS) entry which is preliminary data.</text>
</comment>
<evidence type="ECO:0000313" key="2">
    <source>
        <dbReference type="Proteomes" id="UP000786185"/>
    </source>
</evidence>
<dbReference type="AlphaFoldDB" id="A0AAW4B6M2"/>
<sequence length="94" mass="11074">MNIDLPAKFKKTSLCCHVKQEIEESRRYEARRIEVCCAMPAVSIYDYCVFERDGITNYRTFSGGPKYYCEKHKREPEDVTPKNIDIERFNLNGN</sequence>
<reference evidence="1" key="1">
    <citation type="journal article" date="2021" name="PeerJ">
        <title>Analysis of 44 Vibrio anguillarum genomes reveals high genetic diversity.</title>
        <authorList>
            <person name="Hansen M.J."/>
            <person name="Dalsgaard I."/>
        </authorList>
    </citation>
    <scope>NUCLEOTIDE SEQUENCE</scope>
    <source>
        <strain evidence="1">850617-1/1</strain>
    </source>
</reference>
<protein>
    <submittedName>
        <fullName evidence="1">Uncharacterized protein</fullName>
    </submittedName>
</protein>
<accession>A0AAW4B6M2</accession>